<organism evidence="1 2">
    <name type="scientific">Senna tora</name>
    <dbReference type="NCBI Taxonomy" id="362788"/>
    <lineage>
        <taxon>Eukaryota</taxon>
        <taxon>Viridiplantae</taxon>
        <taxon>Streptophyta</taxon>
        <taxon>Embryophyta</taxon>
        <taxon>Tracheophyta</taxon>
        <taxon>Spermatophyta</taxon>
        <taxon>Magnoliopsida</taxon>
        <taxon>eudicotyledons</taxon>
        <taxon>Gunneridae</taxon>
        <taxon>Pentapetalae</taxon>
        <taxon>rosids</taxon>
        <taxon>fabids</taxon>
        <taxon>Fabales</taxon>
        <taxon>Fabaceae</taxon>
        <taxon>Caesalpinioideae</taxon>
        <taxon>Cassia clade</taxon>
        <taxon>Senna</taxon>
    </lineage>
</organism>
<dbReference type="AlphaFoldDB" id="A0A834WY76"/>
<comment type="caution">
    <text evidence="1">The sequence shown here is derived from an EMBL/GenBank/DDBJ whole genome shotgun (WGS) entry which is preliminary data.</text>
</comment>
<keyword evidence="2" id="KW-1185">Reference proteome</keyword>
<name>A0A834WY76_9FABA</name>
<accession>A0A834WY76</accession>
<gene>
    <name evidence="1" type="ORF">G2W53_009022</name>
</gene>
<reference evidence="1" key="1">
    <citation type="submission" date="2020-09" db="EMBL/GenBank/DDBJ databases">
        <title>Genome-Enabled Discovery of Anthraquinone Biosynthesis in Senna tora.</title>
        <authorList>
            <person name="Kang S.-H."/>
            <person name="Pandey R.P."/>
            <person name="Lee C.-M."/>
            <person name="Sim J.-S."/>
            <person name="Jeong J.-T."/>
            <person name="Choi B.-S."/>
            <person name="Jung M."/>
            <person name="Ginzburg D."/>
            <person name="Zhao K."/>
            <person name="Won S.Y."/>
            <person name="Oh T.-J."/>
            <person name="Yu Y."/>
            <person name="Kim N.-H."/>
            <person name="Lee O.R."/>
            <person name="Lee T.-H."/>
            <person name="Bashyal P."/>
            <person name="Kim T.-S."/>
            <person name="Lee W.-H."/>
            <person name="Kawkins C."/>
            <person name="Kim C.-K."/>
            <person name="Kim J.S."/>
            <person name="Ahn B.O."/>
            <person name="Rhee S.Y."/>
            <person name="Sohng J.K."/>
        </authorList>
    </citation>
    <scope>NUCLEOTIDE SEQUENCE</scope>
    <source>
        <tissue evidence="1">Leaf</tissue>
    </source>
</reference>
<proteinExistence type="predicted"/>
<dbReference type="EMBL" id="JAAIUW010000004">
    <property type="protein sequence ID" value="KAF7834163.1"/>
    <property type="molecule type" value="Genomic_DNA"/>
</dbReference>
<sequence>MDLSRDDESWRKVLPLERLLGRFLVGMGSELRSRNHGGLHLQS</sequence>
<evidence type="ECO:0000313" key="2">
    <source>
        <dbReference type="Proteomes" id="UP000634136"/>
    </source>
</evidence>
<protein>
    <submittedName>
        <fullName evidence="1">Uncharacterized protein</fullName>
    </submittedName>
</protein>
<evidence type="ECO:0000313" key="1">
    <source>
        <dbReference type="EMBL" id="KAF7834163.1"/>
    </source>
</evidence>
<dbReference type="Proteomes" id="UP000634136">
    <property type="component" value="Unassembled WGS sequence"/>
</dbReference>